<gene>
    <name evidence="2" type="ORF">K458DRAFT_290795</name>
</gene>
<proteinExistence type="predicted"/>
<dbReference type="EMBL" id="MU005572">
    <property type="protein sequence ID" value="KAF2689622.1"/>
    <property type="molecule type" value="Genomic_DNA"/>
</dbReference>
<accession>A0A6G1JGD9</accession>
<feature type="region of interest" description="Disordered" evidence="1">
    <location>
        <begin position="1"/>
        <end position="30"/>
    </location>
</feature>
<evidence type="ECO:0008006" key="4">
    <source>
        <dbReference type="Google" id="ProtNLM"/>
    </source>
</evidence>
<feature type="region of interest" description="Disordered" evidence="1">
    <location>
        <begin position="72"/>
        <end position="95"/>
    </location>
</feature>
<dbReference type="AlphaFoldDB" id="A0A6G1JGD9"/>
<keyword evidence="3" id="KW-1185">Reference proteome</keyword>
<sequence>MTSSNFPKEEISPTSESQSDNIAKEPHRHDSTTALWEDNVYYTVKSTDHFRSSFSFGKHNDTDIIRQQSVISPTAQSSDENPIPPPAAGSSWTSKLVRRPQSGLDLFNTVYPVQALRAPEWCDYEGTPSVIRQTCQNVLTKQWTRKIVPLQSESPAVTACKVLSQVVEEVVKLDKRELEVFEFAAGSGGPTPVFEQQINRSRRDAGASPLQFCISDLHPNPDAWKEYTSQSEHLRVIEEPVNAINPPTYARSDHSKKHGKRIFRLFNLSFHHFDDRDATALLKNTMETSDGIAIIELQDRRVGCLAMMFFNIFFIWSITPFWQRSCENCWKYNPENVLRNAALYFRTLFTLWWDGLASCLRTREYFEFKDLVQKAASEIGEVQVIDRSSSQGEVRTLQNPHWRFKEHPMVRHMT</sequence>
<name>A0A6G1JGD9_9PLEO</name>
<dbReference type="Proteomes" id="UP000799291">
    <property type="component" value="Unassembled WGS sequence"/>
</dbReference>
<organism evidence="2 3">
    <name type="scientific">Lentithecium fluviatile CBS 122367</name>
    <dbReference type="NCBI Taxonomy" id="1168545"/>
    <lineage>
        <taxon>Eukaryota</taxon>
        <taxon>Fungi</taxon>
        <taxon>Dikarya</taxon>
        <taxon>Ascomycota</taxon>
        <taxon>Pezizomycotina</taxon>
        <taxon>Dothideomycetes</taxon>
        <taxon>Pleosporomycetidae</taxon>
        <taxon>Pleosporales</taxon>
        <taxon>Massarineae</taxon>
        <taxon>Lentitheciaceae</taxon>
        <taxon>Lentithecium</taxon>
    </lineage>
</organism>
<evidence type="ECO:0000256" key="1">
    <source>
        <dbReference type="SAM" id="MobiDB-lite"/>
    </source>
</evidence>
<protein>
    <recommendedName>
        <fullName evidence="4">Methyltransferase domain-containing protein</fullName>
    </recommendedName>
</protein>
<feature type="compositionally biased region" description="Polar residues" evidence="1">
    <location>
        <begin position="1"/>
        <end position="21"/>
    </location>
</feature>
<evidence type="ECO:0000313" key="2">
    <source>
        <dbReference type="EMBL" id="KAF2689622.1"/>
    </source>
</evidence>
<reference evidence="2" key="1">
    <citation type="journal article" date="2020" name="Stud. Mycol.">
        <title>101 Dothideomycetes genomes: a test case for predicting lifestyles and emergence of pathogens.</title>
        <authorList>
            <person name="Haridas S."/>
            <person name="Albert R."/>
            <person name="Binder M."/>
            <person name="Bloem J."/>
            <person name="Labutti K."/>
            <person name="Salamov A."/>
            <person name="Andreopoulos B."/>
            <person name="Baker S."/>
            <person name="Barry K."/>
            <person name="Bills G."/>
            <person name="Bluhm B."/>
            <person name="Cannon C."/>
            <person name="Castanera R."/>
            <person name="Culley D."/>
            <person name="Daum C."/>
            <person name="Ezra D."/>
            <person name="Gonzalez J."/>
            <person name="Henrissat B."/>
            <person name="Kuo A."/>
            <person name="Liang C."/>
            <person name="Lipzen A."/>
            <person name="Lutzoni F."/>
            <person name="Magnuson J."/>
            <person name="Mondo S."/>
            <person name="Nolan M."/>
            <person name="Ohm R."/>
            <person name="Pangilinan J."/>
            <person name="Park H.-J."/>
            <person name="Ramirez L."/>
            <person name="Alfaro M."/>
            <person name="Sun H."/>
            <person name="Tritt A."/>
            <person name="Yoshinaga Y."/>
            <person name="Zwiers L.-H."/>
            <person name="Turgeon B."/>
            <person name="Goodwin S."/>
            <person name="Spatafora J."/>
            <person name="Crous P."/>
            <person name="Grigoriev I."/>
        </authorList>
    </citation>
    <scope>NUCLEOTIDE SEQUENCE</scope>
    <source>
        <strain evidence="2">CBS 122367</strain>
    </source>
</reference>
<dbReference type="OrthoDB" id="2101715at2759"/>
<evidence type="ECO:0000313" key="3">
    <source>
        <dbReference type="Proteomes" id="UP000799291"/>
    </source>
</evidence>